<proteinExistence type="predicted"/>
<name>A0A6J5RU37_9CAUD</name>
<dbReference type="EMBL" id="LR797252">
    <property type="protein sequence ID" value="CAB4197071.1"/>
    <property type="molecule type" value="Genomic_DNA"/>
</dbReference>
<protein>
    <submittedName>
        <fullName evidence="1">Uncharacterized protein</fullName>
    </submittedName>
</protein>
<organism evidence="1">
    <name type="scientific">uncultured Caudovirales phage</name>
    <dbReference type="NCBI Taxonomy" id="2100421"/>
    <lineage>
        <taxon>Viruses</taxon>
        <taxon>Duplodnaviria</taxon>
        <taxon>Heunggongvirae</taxon>
        <taxon>Uroviricota</taxon>
        <taxon>Caudoviricetes</taxon>
        <taxon>Peduoviridae</taxon>
        <taxon>Maltschvirus</taxon>
        <taxon>Maltschvirus maltsch</taxon>
    </lineage>
</organism>
<reference evidence="1" key="1">
    <citation type="submission" date="2020-05" db="EMBL/GenBank/DDBJ databases">
        <authorList>
            <person name="Chiriac C."/>
            <person name="Salcher M."/>
            <person name="Ghai R."/>
            <person name="Kavagutti S V."/>
        </authorList>
    </citation>
    <scope>NUCLEOTIDE SEQUENCE</scope>
</reference>
<accession>A0A6J5RU37</accession>
<evidence type="ECO:0000313" key="1">
    <source>
        <dbReference type="EMBL" id="CAB4197071.1"/>
    </source>
</evidence>
<gene>
    <name evidence="1" type="ORF">UFOVP1290_591</name>
</gene>
<sequence>MNNIESLILLAEENDNTTVHFDLKKIYKKSTYSFICTEFMIDIYSQIERWDLSVSKVFAHPIMRDTIFDNIELKCYDLIDNHITLWGSPIIFNTETPSDTIVAVSDLYKEYRNGVSIGKVDVNKFNRLNKLKAFW</sequence>